<dbReference type="PANTHER" id="PTHR42977:SF1">
    <property type="entry name" value="BLR6576 PROTEIN"/>
    <property type="match status" value="1"/>
</dbReference>
<organism evidence="2 3">
    <name type="scientific">Levilactobacillus hammesii DSM 16381</name>
    <dbReference type="NCBI Taxonomy" id="1423753"/>
    <lineage>
        <taxon>Bacteria</taxon>
        <taxon>Bacillati</taxon>
        <taxon>Bacillota</taxon>
        <taxon>Bacilli</taxon>
        <taxon>Lactobacillales</taxon>
        <taxon>Lactobacillaceae</taxon>
        <taxon>Levilactobacillus</taxon>
    </lineage>
</organism>
<dbReference type="RefSeq" id="WP_057735102.1">
    <property type="nucleotide sequence ID" value="NZ_AZFS01000064.1"/>
</dbReference>
<comment type="caution">
    <text evidence="2">The sequence shown here is derived from an EMBL/GenBank/DDBJ whole genome shotgun (WGS) entry which is preliminary data.</text>
</comment>
<dbReference type="Pfam" id="PF00561">
    <property type="entry name" value="Abhydrolase_1"/>
    <property type="match status" value="1"/>
</dbReference>
<dbReference type="InterPro" id="IPR051340">
    <property type="entry name" value="Haloalkane_dehalogenase"/>
</dbReference>
<dbReference type="OrthoDB" id="9797695at2"/>
<dbReference type="PATRIC" id="fig|1423753.3.peg.1317"/>
<keyword evidence="2" id="KW-0378">Hydrolase</keyword>
<sequence length="281" mass="32495">MITYHKQDVEDLSIFYREAGDPNKPTMLLLHGFPSASHMFRDLMPALENHFHLIAPDFPGFGQSSSPDHDEFIYSFKHISEIMTTFLKERNLTSFYMYVFDYGAPIGYYLALSHPDWIRGIVSQNGNAYQEGLGSKWATRQDFWDHPTQAKRDSYRTAFAPETIKGQYLTGTQPNRVAPDGYMLDIAYTHTPDYAERQLDLIFDYQNNVKTYPLFQQYFREYQPQLLAVWGKNDPSFIPAGAEAFKRDDANVEVDLLDTGHFALETHAQTIAQLIIQFFNK</sequence>
<evidence type="ECO:0000259" key="1">
    <source>
        <dbReference type="Pfam" id="PF00561"/>
    </source>
</evidence>
<dbReference type="AlphaFoldDB" id="A0A0R1UJF2"/>
<dbReference type="SUPFAM" id="SSF53474">
    <property type="entry name" value="alpha/beta-Hydrolases"/>
    <property type="match status" value="1"/>
</dbReference>
<dbReference type="Gene3D" id="3.40.50.1820">
    <property type="entry name" value="alpha/beta hydrolase"/>
    <property type="match status" value="1"/>
</dbReference>
<evidence type="ECO:0000313" key="2">
    <source>
        <dbReference type="EMBL" id="KRL93390.1"/>
    </source>
</evidence>
<dbReference type="STRING" id="1423753.FD28_GL001267"/>
<dbReference type="InterPro" id="IPR029058">
    <property type="entry name" value="AB_hydrolase_fold"/>
</dbReference>
<dbReference type="EMBL" id="AZFS01000064">
    <property type="protein sequence ID" value="KRL93390.1"/>
    <property type="molecule type" value="Genomic_DNA"/>
</dbReference>
<dbReference type="InterPro" id="IPR000073">
    <property type="entry name" value="AB_hydrolase_1"/>
</dbReference>
<accession>A0A0R1UJF2</accession>
<dbReference type="Proteomes" id="UP000051580">
    <property type="component" value="Unassembled WGS sequence"/>
</dbReference>
<dbReference type="PANTHER" id="PTHR42977">
    <property type="entry name" value="HYDROLASE-RELATED"/>
    <property type="match status" value="1"/>
</dbReference>
<name>A0A0R1UJF2_9LACO</name>
<dbReference type="GO" id="GO:0004301">
    <property type="term" value="F:epoxide hydrolase activity"/>
    <property type="evidence" value="ECO:0007669"/>
    <property type="project" value="TreeGrafter"/>
</dbReference>
<protein>
    <submittedName>
        <fullName evidence="2">Alpha beta fold family hydrolase</fullName>
    </submittedName>
</protein>
<feature type="domain" description="AB hydrolase-1" evidence="1">
    <location>
        <begin position="25"/>
        <end position="267"/>
    </location>
</feature>
<dbReference type="InterPro" id="IPR000639">
    <property type="entry name" value="Epox_hydrolase-like"/>
</dbReference>
<reference evidence="2 3" key="1">
    <citation type="journal article" date="2015" name="Genome Announc.">
        <title>Expanding the biotechnology potential of lactobacilli through comparative genomics of 213 strains and associated genera.</title>
        <authorList>
            <person name="Sun Z."/>
            <person name="Harris H.M."/>
            <person name="McCann A."/>
            <person name="Guo C."/>
            <person name="Argimon S."/>
            <person name="Zhang W."/>
            <person name="Yang X."/>
            <person name="Jeffery I.B."/>
            <person name="Cooney J.C."/>
            <person name="Kagawa T.F."/>
            <person name="Liu W."/>
            <person name="Song Y."/>
            <person name="Salvetti E."/>
            <person name="Wrobel A."/>
            <person name="Rasinkangas P."/>
            <person name="Parkhill J."/>
            <person name="Rea M.C."/>
            <person name="O'Sullivan O."/>
            <person name="Ritari J."/>
            <person name="Douillard F.P."/>
            <person name="Paul Ross R."/>
            <person name="Yang R."/>
            <person name="Briner A.E."/>
            <person name="Felis G.E."/>
            <person name="de Vos W.M."/>
            <person name="Barrangou R."/>
            <person name="Klaenhammer T.R."/>
            <person name="Caufield P.W."/>
            <person name="Cui Y."/>
            <person name="Zhang H."/>
            <person name="O'Toole P.W."/>
        </authorList>
    </citation>
    <scope>NUCLEOTIDE SEQUENCE [LARGE SCALE GENOMIC DNA]</scope>
    <source>
        <strain evidence="2 3">DSM 16381</strain>
    </source>
</reference>
<evidence type="ECO:0000313" key="3">
    <source>
        <dbReference type="Proteomes" id="UP000051580"/>
    </source>
</evidence>
<keyword evidence="3" id="KW-1185">Reference proteome</keyword>
<dbReference type="PRINTS" id="PR00412">
    <property type="entry name" value="EPOXHYDRLASE"/>
</dbReference>
<gene>
    <name evidence="2" type="ORF">FD28_GL001267</name>
</gene>
<proteinExistence type="predicted"/>